<feature type="compositionally biased region" description="Polar residues" evidence="1">
    <location>
        <begin position="64"/>
        <end position="74"/>
    </location>
</feature>
<evidence type="ECO:0000313" key="3">
    <source>
        <dbReference type="Proteomes" id="UP000054342"/>
    </source>
</evidence>
<feature type="compositionally biased region" description="Polar residues" evidence="1">
    <location>
        <begin position="420"/>
        <end position="436"/>
    </location>
</feature>
<evidence type="ECO:0000256" key="1">
    <source>
        <dbReference type="SAM" id="MobiDB-lite"/>
    </source>
</evidence>
<dbReference type="EMBL" id="KN847317">
    <property type="protein sequence ID" value="KIW60014.1"/>
    <property type="molecule type" value="Genomic_DNA"/>
</dbReference>
<dbReference type="Proteomes" id="UP000054342">
    <property type="component" value="Unassembled WGS sequence"/>
</dbReference>
<feature type="compositionally biased region" description="Polar residues" evidence="1">
    <location>
        <begin position="390"/>
        <end position="404"/>
    </location>
</feature>
<sequence length="535" mass="61022">MEGYSQVGSDSQPPHRSPGHHYPSFPSLTAPSYSQPPLGDGRPFYGGSEVTGSRHRQQDDHSAQRYSSGETWSMTEGYPDAYPVTERKHQETYYQEPYTTRTSPVQIRGDSMLPTCDPCTAKTEHIQGPHQASSYGTQDVGRNAQAAYYDHPRGSRGTLPTSKPVQNQSISMLPPRKHVSQAQSDQLDQVSGQTHDLKERCQRDYDYQHRQPPSNHESSDCWAEPSPEALDLEFDLWALDYLDEVSCLPVQQRVQALAATMALQDIQDRRQAVIVSQFFHDLDDKDFLLNVSQTADWQTMQNDPIFAPIAVDAEVTTFEDLQRRVRRCYFSNDYADDYDNSQSLCVNETEQTFQPLENRALSVEQEERLAALGVTGPPKPARPFLPEDATPSQHIAPSLQSDTFPQPHAKYLIRGRAMHQESQSTEYSEWSSQASSHRADRGHELQHQNHDQPKRKSRRKRRAERNAPRGHASSHYQAQSNNRVNSRNDNSSGQLRSRGEQPWKDNKQGQKRAYEDPPRNVRAEEHMAGKRRKWD</sequence>
<protein>
    <submittedName>
        <fullName evidence="2">Uncharacterized protein</fullName>
    </submittedName>
</protein>
<feature type="compositionally biased region" description="Polar residues" evidence="1">
    <location>
        <begin position="180"/>
        <end position="194"/>
    </location>
</feature>
<feature type="region of interest" description="Disordered" evidence="1">
    <location>
        <begin position="373"/>
        <end position="405"/>
    </location>
</feature>
<feature type="compositionally biased region" description="Polar residues" evidence="1">
    <location>
        <begin position="1"/>
        <end position="14"/>
    </location>
</feature>
<accession>A0A0D2FIS5</accession>
<evidence type="ECO:0000313" key="2">
    <source>
        <dbReference type="EMBL" id="KIW60014.1"/>
    </source>
</evidence>
<dbReference type="STRING" id="348802.A0A0D2FIS5"/>
<dbReference type="RefSeq" id="XP_013320598.1">
    <property type="nucleotide sequence ID" value="XM_013465144.1"/>
</dbReference>
<organism evidence="2 3">
    <name type="scientific">Exophiala xenobiotica</name>
    <dbReference type="NCBI Taxonomy" id="348802"/>
    <lineage>
        <taxon>Eukaryota</taxon>
        <taxon>Fungi</taxon>
        <taxon>Dikarya</taxon>
        <taxon>Ascomycota</taxon>
        <taxon>Pezizomycotina</taxon>
        <taxon>Eurotiomycetes</taxon>
        <taxon>Chaetothyriomycetidae</taxon>
        <taxon>Chaetothyriales</taxon>
        <taxon>Herpotrichiellaceae</taxon>
        <taxon>Exophiala</taxon>
    </lineage>
</organism>
<feature type="compositionally biased region" description="Polar residues" evidence="1">
    <location>
        <begin position="26"/>
        <end position="35"/>
    </location>
</feature>
<dbReference type="HOGENOM" id="CLU_520773_0_0_1"/>
<feature type="region of interest" description="Disordered" evidence="1">
    <location>
        <begin position="150"/>
        <end position="196"/>
    </location>
</feature>
<keyword evidence="3" id="KW-1185">Reference proteome</keyword>
<feature type="region of interest" description="Disordered" evidence="1">
    <location>
        <begin position="1"/>
        <end position="100"/>
    </location>
</feature>
<dbReference type="OrthoDB" id="5431222at2759"/>
<proteinExistence type="predicted"/>
<gene>
    <name evidence="2" type="ORF">PV05_00267</name>
</gene>
<feature type="compositionally biased region" description="Basic and acidic residues" evidence="1">
    <location>
        <begin position="437"/>
        <end position="454"/>
    </location>
</feature>
<feature type="compositionally biased region" description="Low complexity" evidence="1">
    <location>
        <begin position="480"/>
        <end position="492"/>
    </location>
</feature>
<feature type="compositionally biased region" description="Polar residues" evidence="1">
    <location>
        <begin position="158"/>
        <end position="171"/>
    </location>
</feature>
<dbReference type="GeneID" id="25322175"/>
<name>A0A0D2FIS5_9EURO</name>
<reference evidence="2 3" key="1">
    <citation type="submission" date="2015-01" db="EMBL/GenBank/DDBJ databases">
        <title>The Genome Sequence of Exophiala xenobiotica CBS118157.</title>
        <authorList>
            <consortium name="The Broad Institute Genomics Platform"/>
            <person name="Cuomo C."/>
            <person name="de Hoog S."/>
            <person name="Gorbushina A."/>
            <person name="Stielow B."/>
            <person name="Teixiera M."/>
            <person name="Abouelleil A."/>
            <person name="Chapman S.B."/>
            <person name="Priest M."/>
            <person name="Young S.K."/>
            <person name="Wortman J."/>
            <person name="Nusbaum C."/>
            <person name="Birren B."/>
        </authorList>
    </citation>
    <scope>NUCLEOTIDE SEQUENCE [LARGE SCALE GENOMIC DNA]</scope>
    <source>
        <strain evidence="2 3">CBS 118157</strain>
    </source>
</reference>
<feature type="region of interest" description="Disordered" evidence="1">
    <location>
        <begin position="417"/>
        <end position="535"/>
    </location>
</feature>
<dbReference type="AlphaFoldDB" id="A0A0D2FIS5"/>
<feature type="compositionally biased region" description="Basic and acidic residues" evidence="1">
    <location>
        <begin position="497"/>
        <end position="528"/>
    </location>
</feature>